<name>A0A1B4V2Z4_9GAMM</name>
<keyword evidence="2" id="KW-0030">Aminoacyl-tRNA synthetase</keyword>
<accession>A0A1B4V2Z4</accession>
<dbReference type="KEGG" id="sva:SVA_1140"/>
<dbReference type="RefSeq" id="WP_096459983.1">
    <property type="nucleotide sequence ID" value="NZ_AP014936.1"/>
</dbReference>
<evidence type="ECO:0000259" key="1">
    <source>
        <dbReference type="Pfam" id="PF04073"/>
    </source>
</evidence>
<proteinExistence type="predicted"/>
<dbReference type="AlphaFoldDB" id="A0A1B4V2Z4"/>
<gene>
    <name evidence="2" type="ORF">SVA_1140</name>
</gene>
<dbReference type="Gene3D" id="3.90.960.10">
    <property type="entry name" value="YbaK/aminoacyl-tRNA synthetase-associated domain"/>
    <property type="match status" value="1"/>
</dbReference>
<dbReference type="InterPro" id="IPR007214">
    <property type="entry name" value="YbaK/aa-tRNA-synth-assoc-dom"/>
</dbReference>
<evidence type="ECO:0000313" key="3">
    <source>
        <dbReference type="Proteomes" id="UP000218899"/>
    </source>
</evidence>
<feature type="domain" description="YbaK/aminoacyl-tRNA synthetase-associated" evidence="1">
    <location>
        <begin position="23"/>
        <end position="143"/>
    </location>
</feature>
<dbReference type="Proteomes" id="UP000218899">
    <property type="component" value="Chromosome"/>
</dbReference>
<dbReference type="EMBL" id="AP014936">
    <property type="protein sequence ID" value="BAU47715.1"/>
    <property type="molecule type" value="Genomic_DNA"/>
</dbReference>
<sequence>MTIAKTVENYLQQNRVAYDVVPHPHTSSTRGTVQTAHVPADRVAKAVVLHDAGGGGYVMAVVPGSRHVSVKTLSKKLGRELNLAGEDSLVPVFKDCAVGAIPPLGPAYGMETIVDDSLVGVPEIYFEAGDHEELIRVKGEQFLSLLREARHGQFTH</sequence>
<keyword evidence="3" id="KW-1185">Reference proteome</keyword>
<evidence type="ECO:0000313" key="2">
    <source>
        <dbReference type="EMBL" id="BAU47715.1"/>
    </source>
</evidence>
<dbReference type="CDD" id="cd04332">
    <property type="entry name" value="YbaK_like"/>
    <property type="match status" value="1"/>
</dbReference>
<reference evidence="2 3" key="1">
    <citation type="submission" date="2015-08" db="EMBL/GenBank/DDBJ databases">
        <title>Complete genome sequence of Sulfurifustis variabilis.</title>
        <authorList>
            <person name="Miura A."/>
            <person name="Kojima H."/>
            <person name="Fukui M."/>
        </authorList>
    </citation>
    <scope>NUCLEOTIDE SEQUENCE [LARGE SCALE GENOMIC DNA]</scope>
    <source>
        <strain evidence="3">skN76</strain>
    </source>
</reference>
<organism evidence="2 3">
    <name type="scientific">Sulfurifustis variabilis</name>
    <dbReference type="NCBI Taxonomy" id="1675686"/>
    <lineage>
        <taxon>Bacteria</taxon>
        <taxon>Pseudomonadati</taxon>
        <taxon>Pseudomonadota</taxon>
        <taxon>Gammaproteobacteria</taxon>
        <taxon>Acidiferrobacterales</taxon>
        <taxon>Acidiferrobacteraceae</taxon>
        <taxon>Sulfurifustis</taxon>
    </lineage>
</organism>
<dbReference type="OrthoDB" id="9786549at2"/>
<dbReference type="InterPro" id="IPR036754">
    <property type="entry name" value="YbaK/aa-tRNA-synt-asso_dom_sf"/>
</dbReference>
<protein>
    <submittedName>
        <fullName evidence="2">Prolyl-tRNA synthetase</fullName>
    </submittedName>
</protein>
<dbReference type="GO" id="GO:0002161">
    <property type="term" value="F:aminoacyl-tRNA deacylase activity"/>
    <property type="evidence" value="ECO:0007669"/>
    <property type="project" value="InterPro"/>
</dbReference>
<keyword evidence="2" id="KW-0436">Ligase</keyword>
<dbReference type="GO" id="GO:0004812">
    <property type="term" value="F:aminoacyl-tRNA ligase activity"/>
    <property type="evidence" value="ECO:0007669"/>
    <property type="project" value="UniProtKB-KW"/>
</dbReference>
<dbReference type="SUPFAM" id="SSF55826">
    <property type="entry name" value="YbaK/ProRS associated domain"/>
    <property type="match status" value="1"/>
</dbReference>
<dbReference type="Pfam" id="PF04073">
    <property type="entry name" value="tRNA_edit"/>
    <property type="match status" value="1"/>
</dbReference>